<gene>
    <name evidence="3" type="ORF">UY44_C0004G0019</name>
</gene>
<dbReference type="PANTHER" id="PTHR30619:SF1">
    <property type="entry name" value="RECOMBINATION PROTEIN 2"/>
    <property type="match status" value="1"/>
</dbReference>
<proteinExistence type="predicted"/>
<dbReference type="InterPro" id="IPR052159">
    <property type="entry name" value="Competence_DNA_uptake"/>
</dbReference>
<sequence>MKKILFFVGVMLTIILGGIFYYTISERQRHEFKVWFLNAGQGDSALIQFGDGETMLVDCGPDKRVLGELGRVLPFYVRTIDYVIATHSDLDHYGGCVDVLKRYDVKHIVVNDRSKFYDPYWREWDKAMRGEGAEIITMASPTLWTIAGDTLRFLSPDPSFKLDTKADDNNNYSIVFQLTHGAKSFLFTGDMEMPLEEALMWKYCSSAVIPCPALRSAVLKVGHHGSSGASSENFLAAVRPEQAIISVGPNRYGHPSRRALKHLERVGTEILRTDRLGAILMR</sequence>
<dbReference type="Pfam" id="PF00753">
    <property type="entry name" value="Lactamase_B"/>
    <property type="match status" value="1"/>
</dbReference>
<evidence type="ECO:0000256" key="1">
    <source>
        <dbReference type="SAM" id="Phobius"/>
    </source>
</evidence>
<dbReference type="InterPro" id="IPR001279">
    <property type="entry name" value="Metallo-B-lactamas"/>
</dbReference>
<dbReference type="Gene3D" id="3.60.15.10">
    <property type="entry name" value="Ribonuclease Z/Hydroxyacylglutathione hydrolase-like"/>
    <property type="match status" value="1"/>
</dbReference>
<dbReference type="InterPro" id="IPR036866">
    <property type="entry name" value="RibonucZ/Hydroxyglut_hydro"/>
</dbReference>
<dbReference type="SMART" id="SM00849">
    <property type="entry name" value="Lactamase_B"/>
    <property type="match status" value="1"/>
</dbReference>
<accession>A0A0G1YSE7</accession>
<keyword evidence="1" id="KW-0472">Membrane</keyword>
<comment type="caution">
    <text evidence="3">The sequence shown here is derived from an EMBL/GenBank/DDBJ whole genome shotgun (WGS) entry which is preliminary data.</text>
</comment>
<keyword evidence="1" id="KW-1133">Transmembrane helix</keyword>
<name>A0A0G1YSE7_9BACT</name>
<organism evidence="3 4">
    <name type="scientific">Candidatus Kaiserbacteria bacterium GW2011_GWA2_49_19</name>
    <dbReference type="NCBI Taxonomy" id="1618669"/>
    <lineage>
        <taxon>Bacteria</taxon>
        <taxon>Candidatus Kaiseribacteriota</taxon>
    </lineage>
</organism>
<reference evidence="3 4" key="1">
    <citation type="journal article" date="2015" name="Nature">
        <title>rRNA introns, odd ribosomes, and small enigmatic genomes across a large radiation of phyla.</title>
        <authorList>
            <person name="Brown C.T."/>
            <person name="Hug L.A."/>
            <person name="Thomas B.C."/>
            <person name="Sharon I."/>
            <person name="Castelle C.J."/>
            <person name="Singh A."/>
            <person name="Wilkins M.J."/>
            <person name="Williams K.H."/>
            <person name="Banfield J.F."/>
        </authorList>
    </citation>
    <scope>NUCLEOTIDE SEQUENCE [LARGE SCALE GENOMIC DNA]</scope>
</reference>
<dbReference type="Proteomes" id="UP000033965">
    <property type="component" value="Unassembled WGS sequence"/>
</dbReference>
<protein>
    <submittedName>
        <fullName evidence="3">Metallo-beta-lactamase domain protein</fullName>
    </submittedName>
</protein>
<feature type="transmembrane region" description="Helical" evidence="1">
    <location>
        <begin position="6"/>
        <end position="24"/>
    </location>
</feature>
<evidence type="ECO:0000313" key="3">
    <source>
        <dbReference type="EMBL" id="KKW09304.1"/>
    </source>
</evidence>
<dbReference type="EMBL" id="LCPZ01000004">
    <property type="protein sequence ID" value="KKW09304.1"/>
    <property type="molecule type" value="Genomic_DNA"/>
</dbReference>
<dbReference type="AlphaFoldDB" id="A0A0G1YSE7"/>
<dbReference type="CDD" id="cd07731">
    <property type="entry name" value="ComA-like_MBL-fold"/>
    <property type="match status" value="1"/>
</dbReference>
<dbReference type="InterPro" id="IPR035681">
    <property type="entry name" value="ComA-like_MBL"/>
</dbReference>
<evidence type="ECO:0000259" key="2">
    <source>
        <dbReference type="SMART" id="SM00849"/>
    </source>
</evidence>
<dbReference type="SUPFAM" id="SSF56281">
    <property type="entry name" value="Metallo-hydrolase/oxidoreductase"/>
    <property type="match status" value="1"/>
</dbReference>
<keyword evidence="1" id="KW-0812">Transmembrane</keyword>
<dbReference type="PANTHER" id="PTHR30619">
    <property type="entry name" value="DNA INTERNALIZATION/COMPETENCE PROTEIN COMEC/REC2"/>
    <property type="match status" value="1"/>
</dbReference>
<evidence type="ECO:0000313" key="4">
    <source>
        <dbReference type="Proteomes" id="UP000033965"/>
    </source>
</evidence>
<feature type="domain" description="Metallo-beta-lactamase" evidence="2">
    <location>
        <begin position="41"/>
        <end position="223"/>
    </location>
</feature>